<proteinExistence type="predicted"/>
<evidence type="ECO:0000313" key="1">
    <source>
        <dbReference type="EMBL" id="PZG02856.1"/>
    </source>
</evidence>
<name>A0A2W2CTM2_9ACTN</name>
<protein>
    <submittedName>
        <fullName evidence="1">Uncharacterized protein</fullName>
    </submittedName>
</protein>
<accession>A0A2W2CTM2</accession>
<reference evidence="1 2" key="1">
    <citation type="submission" date="2018-01" db="EMBL/GenBank/DDBJ databases">
        <title>Draft genome sequence of Salinispora sp. 13K206.</title>
        <authorList>
            <person name="Sahin N."/>
            <person name="Saygin H."/>
            <person name="Ay H."/>
        </authorList>
    </citation>
    <scope>NUCLEOTIDE SEQUENCE [LARGE SCALE GENOMIC DNA]</scope>
    <source>
        <strain evidence="1 2">13K206</strain>
    </source>
</reference>
<sequence>MTKFIWVSVAQPLYVARTGMERSLLGGGPNKTEEEWQDTLESAQSGLDHFCRPERVYGLGTSDDAGEDARPAYLTASGIYHDTGRKDSEVYVTGDDPATAEADARKWVSNWLERAKTRVSDLDAD</sequence>
<dbReference type="Proteomes" id="UP000248749">
    <property type="component" value="Unassembled WGS sequence"/>
</dbReference>
<dbReference type="EMBL" id="POUB01000003">
    <property type="protein sequence ID" value="PZG02856.1"/>
    <property type="molecule type" value="Genomic_DNA"/>
</dbReference>
<comment type="caution">
    <text evidence="1">The sequence shown here is derived from an EMBL/GenBank/DDBJ whole genome shotgun (WGS) entry which is preliminary data.</text>
</comment>
<keyword evidence="2" id="KW-1185">Reference proteome</keyword>
<evidence type="ECO:0000313" key="2">
    <source>
        <dbReference type="Proteomes" id="UP000248749"/>
    </source>
</evidence>
<dbReference type="AlphaFoldDB" id="A0A2W2CTM2"/>
<dbReference type="OrthoDB" id="3385261at2"/>
<organism evidence="1 2">
    <name type="scientific">Micromonospora deserti</name>
    <dbReference type="NCBI Taxonomy" id="2070366"/>
    <lineage>
        <taxon>Bacteria</taxon>
        <taxon>Bacillati</taxon>
        <taxon>Actinomycetota</taxon>
        <taxon>Actinomycetes</taxon>
        <taxon>Micromonosporales</taxon>
        <taxon>Micromonosporaceae</taxon>
        <taxon>Micromonospora</taxon>
    </lineage>
</organism>
<dbReference type="RefSeq" id="WP_111132208.1">
    <property type="nucleotide sequence ID" value="NZ_POUB01000003.1"/>
</dbReference>
<gene>
    <name evidence="1" type="ORF">C1I99_00740</name>
</gene>